<dbReference type="GO" id="GO:0005634">
    <property type="term" value="C:nucleus"/>
    <property type="evidence" value="ECO:0007669"/>
    <property type="project" value="UniProtKB-SubCell"/>
</dbReference>
<feature type="compositionally biased region" description="Polar residues" evidence="1">
    <location>
        <begin position="14"/>
        <end position="26"/>
    </location>
</feature>
<evidence type="ECO:0000313" key="3">
    <source>
        <dbReference type="Proteomes" id="UP000694546"/>
    </source>
</evidence>
<keyword evidence="3" id="KW-1185">Reference proteome</keyword>
<feature type="compositionally biased region" description="Acidic residues" evidence="1">
    <location>
        <begin position="111"/>
        <end position="124"/>
    </location>
</feature>
<evidence type="ECO:0000313" key="2">
    <source>
        <dbReference type="Ensembl" id="ENSGMOP00000035063.1"/>
    </source>
</evidence>
<feature type="region of interest" description="Disordered" evidence="1">
    <location>
        <begin position="1"/>
        <end position="54"/>
    </location>
</feature>
<proteinExistence type="predicted"/>
<reference evidence="2" key="3">
    <citation type="submission" date="2025-09" db="UniProtKB">
        <authorList>
            <consortium name="Ensembl"/>
        </authorList>
    </citation>
    <scope>IDENTIFICATION</scope>
</reference>
<name>A0A8C5AV42_GADMO</name>
<dbReference type="AlphaFoldDB" id="A0A8C5AV42"/>
<feature type="region of interest" description="Disordered" evidence="1">
    <location>
        <begin position="74"/>
        <end position="134"/>
    </location>
</feature>
<dbReference type="Ensembl" id="ENSGMOT00000043025.1">
    <property type="protein sequence ID" value="ENSGMOP00000035063.1"/>
    <property type="gene ID" value="ENSGMOG00000033031.1"/>
</dbReference>
<evidence type="ECO:0000256" key="1">
    <source>
        <dbReference type="SAM" id="MobiDB-lite"/>
    </source>
</evidence>
<protein>
    <submittedName>
        <fullName evidence="2">Uncharacterized protein</fullName>
    </submittedName>
</protein>
<organism evidence="2 3">
    <name type="scientific">Gadus morhua</name>
    <name type="common">Atlantic cod</name>
    <dbReference type="NCBI Taxonomy" id="8049"/>
    <lineage>
        <taxon>Eukaryota</taxon>
        <taxon>Metazoa</taxon>
        <taxon>Chordata</taxon>
        <taxon>Craniata</taxon>
        <taxon>Vertebrata</taxon>
        <taxon>Euteleostomi</taxon>
        <taxon>Actinopterygii</taxon>
        <taxon>Neopterygii</taxon>
        <taxon>Teleostei</taxon>
        <taxon>Neoteleostei</taxon>
        <taxon>Acanthomorphata</taxon>
        <taxon>Zeiogadaria</taxon>
        <taxon>Gadariae</taxon>
        <taxon>Gadiformes</taxon>
        <taxon>Gadoidei</taxon>
        <taxon>Gadidae</taxon>
        <taxon>Gadus</taxon>
    </lineage>
</organism>
<dbReference type="GeneTree" id="ENSGT00650000094834"/>
<sequence length="186" mass="20298">QRSGLGNMKRRMKTCSSDVKASSKASTGRRREITNRKRHKSDKTDPTSCSHIPGIPLSDKLSLISCECQRAPNRTRCTASPLPQEEPEGKENEERRRRRSGGCRASCLLESGEDQEMGGGEDDVGGAGGGGAESLFPDDDSNQILPVEQFFGNLEAMQVRLMAIIHQISPGFETGSVQDSWDLVAF</sequence>
<reference evidence="2" key="1">
    <citation type="submission" date="2019-07" db="EMBL/GenBank/DDBJ databases">
        <authorList>
            <consortium name="Wellcome Sanger Institute Data Sharing"/>
        </authorList>
    </citation>
    <scope>NUCLEOTIDE SEQUENCE [LARGE SCALE GENOMIC DNA]</scope>
</reference>
<reference evidence="2" key="2">
    <citation type="submission" date="2025-08" db="UniProtKB">
        <authorList>
            <consortium name="Ensembl"/>
        </authorList>
    </citation>
    <scope>IDENTIFICATION</scope>
</reference>
<dbReference type="Proteomes" id="UP000694546">
    <property type="component" value="Chromosome 1"/>
</dbReference>
<accession>A0A8C5AV42</accession>